<dbReference type="PANTHER" id="PTHR36113">
    <property type="entry name" value="LYASE, PUTATIVE-RELATED-RELATED"/>
    <property type="match status" value="1"/>
</dbReference>
<dbReference type="InterPro" id="IPR029068">
    <property type="entry name" value="Glyas_Bleomycin-R_OHBP_Dase"/>
</dbReference>
<dbReference type="PROSITE" id="PS51819">
    <property type="entry name" value="VOC"/>
    <property type="match status" value="1"/>
</dbReference>
<feature type="domain" description="VOC" evidence="2">
    <location>
        <begin position="2"/>
        <end position="116"/>
    </location>
</feature>
<dbReference type="InterPro" id="IPR037523">
    <property type="entry name" value="VOC_core"/>
</dbReference>
<dbReference type="Pfam" id="PF00903">
    <property type="entry name" value="Glyoxalase"/>
    <property type="match status" value="1"/>
</dbReference>
<dbReference type="Gene3D" id="3.10.180.10">
    <property type="entry name" value="2,3-Dihydroxybiphenyl 1,2-Dioxygenase, domain 1"/>
    <property type="match status" value="1"/>
</dbReference>
<organism evidence="3 4">
    <name type="scientific">Ferroacidibacillus organovorans</name>
    <dbReference type="NCBI Taxonomy" id="1765683"/>
    <lineage>
        <taxon>Bacteria</taxon>
        <taxon>Bacillati</taxon>
        <taxon>Bacillota</taxon>
        <taxon>Bacilli</taxon>
        <taxon>Bacillales</taxon>
        <taxon>Alicyclobacillaceae</taxon>
        <taxon>Ferroacidibacillus</taxon>
    </lineage>
</organism>
<keyword evidence="3" id="KW-0808">Transferase</keyword>
<evidence type="ECO:0000313" key="3">
    <source>
        <dbReference type="EMBL" id="OAG93189.1"/>
    </source>
</evidence>
<comment type="caution">
    <text evidence="3">The sequence shown here is derived from an EMBL/GenBank/DDBJ whole genome shotgun (WGS) entry which is preliminary data.</text>
</comment>
<dbReference type="GO" id="GO:0046872">
    <property type="term" value="F:metal ion binding"/>
    <property type="evidence" value="ECO:0007669"/>
    <property type="project" value="UniProtKB-KW"/>
</dbReference>
<reference evidence="3 4" key="1">
    <citation type="submission" date="2016-02" db="EMBL/GenBank/DDBJ databases">
        <title>Draft genome sequence of Acidibacillus ferrooxidans SLC66.</title>
        <authorList>
            <person name="Oliveira G."/>
            <person name="Nancucheo I."/>
            <person name="Dall'Agnol H."/>
            <person name="Johnson B."/>
            <person name="Oliveira R."/>
            <person name="Nunes G.L."/>
            <person name="Tzotzos G."/>
            <person name="Orellana S.C."/>
            <person name="Salim A.C."/>
            <person name="Araujo F.M."/>
        </authorList>
    </citation>
    <scope>NUCLEOTIDE SEQUENCE [LARGE SCALE GENOMIC DNA]</scope>
    <source>
        <strain evidence="3 4">SLC66</strain>
    </source>
</reference>
<gene>
    <name evidence="3" type="ORF">AYW79_12020</name>
</gene>
<name>A0A853KCP8_9BACL</name>
<evidence type="ECO:0000313" key="4">
    <source>
        <dbReference type="Proteomes" id="UP000077421"/>
    </source>
</evidence>
<evidence type="ECO:0000259" key="2">
    <source>
        <dbReference type="PROSITE" id="PS51819"/>
    </source>
</evidence>
<dbReference type="AlphaFoldDB" id="A0A853KCP8"/>
<dbReference type="InterPro" id="IPR004360">
    <property type="entry name" value="Glyas_Fos-R_dOase_dom"/>
</dbReference>
<dbReference type="PANTHER" id="PTHR36113:SF6">
    <property type="entry name" value="FOSFOMYCIN RESISTANCE PROTEIN FOSX"/>
    <property type="match status" value="1"/>
</dbReference>
<dbReference type="Proteomes" id="UP000077421">
    <property type="component" value="Unassembled WGS sequence"/>
</dbReference>
<sequence length="126" mass="14075">MGFSHVTLNVSDLERSLAFYVGTIGMKLVHRALQDAYLEWGKAWICLQERPMLPTARLQLGVDHVALYTPQDELQAAVDVLKSANVPIIRGPVERGGGWTVNFLDPDGTQLEFHSGTLGERMKVWK</sequence>
<dbReference type="RefSeq" id="WP_067566321.1">
    <property type="nucleotide sequence ID" value="NZ_LSUQ01000047.1"/>
</dbReference>
<accession>A0A853KCP8</accession>
<dbReference type="EMBL" id="LSUQ01000047">
    <property type="protein sequence ID" value="OAG93189.1"/>
    <property type="molecule type" value="Genomic_DNA"/>
</dbReference>
<protein>
    <submittedName>
        <fullName evidence="3">Glutathione transferase</fullName>
    </submittedName>
</protein>
<dbReference type="GO" id="GO:0016740">
    <property type="term" value="F:transferase activity"/>
    <property type="evidence" value="ECO:0007669"/>
    <property type="project" value="UniProtKB-KW"/>
</dbReference>
<dbReference type="InterPro" id="IPR051332">
    <property type="entry name" value="Fosfomycin_Res_Enzymes"/>
</dbReference>
<proteinExistence type="predicted"/>
<dbReference type="SUPFAM" id="SSF54593">
    <property type="entry name" value="Glyoxalase/Bleomycin resistance protein/Dihydroxybiphenyl dioxygenase"/>
    <property type="match status" value="1"/>
</dbReference>
<keyword evidence="1" id="KW-0479">Metal-binding</keyword>
<evidence type="ECO:0000256" key="1">
    <source>
        <dbReference type="ARBA" id="ARBA00022723"/>
    </source>
</evidence>